<dbReference type="EMBL" id="ABEU02000005">
    <property type="protein sequence ID" value="PNR53627.1"/>
    <property type="molecule type" value="Genomic_DNA"/>
</dbReference>
<dbReference type="EnsemblPlants" id="Pp3c5_5809V3.1">
    <property type="protein sequence ID" value="PAC:32953034.CDS.1"/>
    <property type="gene ID" value="Pp3c5_5809"/>
</dbReference>
<reference evidence="1 3" key="2">
    <citation type="journal article" date="2018" name="Plant J.">
        <title>The Physcomitrella patens chromosome-scale assembly reveals moss genome structure and evolution.</title>
        <authorList>
            <person name="Lang D."/>
            <person name="Ullrich K.K."/>
            <person name="Murat F."/>
            <person name="Fuchs J."/>
            <person name="Jenkins J."/>
            <person name="Haas F.B."/>
            <person name="Piednoel M."/>
            <person name="Gundlach H."/>
            <person name="Van Bel M."/>
            <person name="Meyberg R."/>
            <person name="Vives C."/>
            <person name="Morata J."/>
            <person name="Symeonidi A."/>
            <person name="Hiss M."/>
            <person name="Muchero W."/>
            <person name="Kamisugi Y."/>
            <person name="Saleh O."/>
            <person name="Blanc G."/>
            <person name="Decker E.L."/>
            <person name="van Gessel N."/>
            <person name="Grimwood J."/>
            <person name="Hayes R.D."/>
            <person name="Graham S.W."/>
            <person name="Gunter L.E."/>
            <person name="McDaniel S.F."/>
            <person name="Hoernstein S.N.W."/>
            <person name="Larsson A."/>
            <person name="Li F.W."/>
            <person name="Perroud P.F."/>
            <person name="Phillips J."/>
            <person name="Ranjan P."/>
            <person name="Rokshar D.S."/>
            <person name="Rothfels C.J."/>
            <person name="Schneider L."/>
            <person name="Shu S."/>
            <person name="Stevenson D.W."/>
            <person name="Thummler F."/>
            <person name="Tillich M."/>
            <person name="Villarreal Aguilar J.C."/>
            <person name="Widiez T."/>
            <person name="Wong G.K."/>
            <person name="Wymore A."/>
            <person name="Zhang Y."/>
            <person name="Zimmer A.D."/>
            <person name="Quatrano R.S."/>
            <person name="Mayer K.F.X."/>
            <person name="Goodstein D."/>
            <person name="Casacuberta J.M."/>
            <person name="Vandepoele K."/>
            <person name="Reski R."/>
            <person name="Cuming A.C."/>
            <person name="Tuskan G.A."/>
            <person name="Maumus F."/>
            <person name="Salse J."/>
            <person name="Schmutz J."/>
            <person name="Rensing S.A."/>
        </authorList>
    </citation>
    <scope>NUCLEOTIDE SEQUENCE [LARGE SCALE GENOMIC DNA]</scope>
    <source>
        <strain evidence="2 3">cv. Gransden 2004</strain>
    </source>
</reference>
<dbReference type="InParanoid" id="A0A2K1KIM5"/>
<name>A0A2K1KIM5_PHYPA</name>
<evidence type="ECO:0000313" key="1">
    <source>
        <dbReference type="EMBL" id="PNR53627.1"/>
    </source>
</evidence>
<evidence type="ECO:0000313" key="2">
    <source>
        <dbReference type="EnsemblPlants" id="PAC:32953034.CDS.1"/>
    </source>
</evidence>
<dbReference type="Gramene" id="Pp3c5_5809V3.1">
    <property type="protein sequence ID" value="PAC:32953034.CDS.1"/>
    <property type="gene ID" value="Pp3c5_5809"/>
</dbReference>
<evidence type="ECO:0000313" key="3">
    <source>
        <dbReference type="Proteomes" id="UP000006727"/>
    </source>
</evidence>
<reference evidence="2" key="3">
    <citation type="submission" date="2020-12" db="UniProtKB">
        <authorList>
            <consortium name="EnsemblPlants"/>
        </authorList>
    </citation>
    <scope>IDENTIFICATION</scope>
</reference>
<gene>
    <name evidence="1" type="ORF">PHYPA_007302</name>
</gene>
<organism evidence="1">
    <name type="scientific">Physcomitrium patens</name>
    <name type="common">Spreading-leaved earth moss</name>
    <name type="synonym">Physcomitrella patens</name>
    <dbReference type="NCBI Taxonomy" id="3218"/>
    <lineage>
        <taxon>Eukaryota</taxon>
        <taxon>Viridiplantae</taxon>
        <taxon>Streptophyta</taxon>
        <taxon>Embryophyta</taxon>
        <taxon>Bryophyta</taxon>
        <taxon>Bryophytina</taxon>
        <taxon>Bryopsida</taxon>
        <taxon>Funariidae</taxon>
        <taxon>Funariales</taxon>
        <taxon>Funariaceae</taxon>
        <taxon>Physcomitrium</taxon>
    </lineage>
</organism>
<accession>A0A2K1KIM5</accession>
<dbReference type="Proteomes" id="UP000006727">
    <property type="component" value="Chromosome 5"/>
</dbReference>
<protein>
    <submittedName>
        <fullName evidence="1 2">Uncharacterized protein</fullName>
    </submittedName>
</protein>
<proteinExistence type="predicted"/>
<sequence length="80" mass="8816">MRPCVRGQSACWLVRGVGLLMMKKHVSTLLLNPVVDGDVTSYLLSEARCCGSSFEVVYGRWRGIRRIDAQCTPGSSDLRG</sequence>
<dbReference type="AlphaFoldDB" id="A0A2K1KIM5"/>
<reference evidence="1 3" key="1">
    <citation type="journal article" date="2008" name="Science">
        <title>The Physcomitrella genome reveals evolutionary insights into the conquest of land by plants.</title>
        <authorList>
            <person name="Rensing S."/>
            <person name="Lang D."/>
            <person name="Zimmer A."/>
            <person name="Terry A."/>
            <person name="Salamov A."/>
            <person name="Shapiro H."/>
            <person name="Nishiyama T."/>
            <person name="Perroud P.-F."/>
            <person name="Lindquist E."/>
            <person name="Kamisugi Y."/>
            <person name="Tanahashi T."/>
            <person name="Sakakibara K."/>
            <person name="Fujita T."/>
            <person name="Oishi K."/>
            <person name="Shin-I T."/>
            <person name="Kuroki Y."/>
            <person name="Toyoda A."/>
            <person name="Suzuki Y."/>
            <person name="Hashimoto A."/>
            <person name="Yamaguchi K."/>
            <person name="Sugano A."/>
            <person name="Kohara Y."/>
            <person name="Fujiyama A."/>
            <person name="Anterola A."/>
            <person name="Aoki S."/>
            <person name="Ashton N."/>
            <person name="Barbazuk W.B."/>
            <person name="Barker E."/>
            <person name="Bennetzen J."/>
            <person name="Bezanilla M."/>
            <person name="Blankenship R."/>
            <person name="Cho S.H."/>
            <person name="Dutcher S."/>
            <person name="Estelle M."/>
            <person name="Fawcett J.A."/>
            <person name="Gundlach H."/>
            <person name="Hanada K."/>
            <person name="Heyl A."/>
            <person name="Hicks K.A."/>
            <person name="Hugh J."/>
            <person name="Lohr M."/>
            <person name="Mayer K."/>
            <person name="Melkozernov A."/>
            <person name="Murata T."/>
            <person name="Nelson D."/>
            <person name="Pils B."/>
            <person name="Prigge M."/>
            <person name="Reiss B."/>
            <person name="Renner T."/>
            <person name="Rombauts S."/>
            <person name="Rushton P."/>
            <person name="Sanderfoot A."/>
            <person name="Schween G."/>
            <person name="Shiu S.-H."/>
            <person name="Stueber K."/>
            <person name="Theodoulou F.L."/>
            <person name="Tu H."/>
            <person name="Van de Peer Y."/>
            <person name="Verrier P.J."/>
            <person name="Waters E."/>
            <person name="Wood A."/>
            <person name="Yang L."/>
            <person name="Cove D."/>
            <person name="Cuming A."/>
            <person name="Hasebe M."/>
            <person name="Lucas S."/>
            <person name="Mishler D.B."/>
            <person name="Reski R."/>
            <person name="Grigoriev I."/>
            <person name="Quatrano R.S."/>
            <person name="Boore J.L."/>
        </authorList>
    </citation>
    <scope>NUCLEOTIDE SEQUENCE [LARGE SCALE GENOMIC DNA]</scope>
    <source>
        <strain evidence="2 3">cv. Gransden 2004</strain>
    </source>
</reference>
<keyword evidence="3" id="KW-1185">Reference proteome</keyword>